<keyword evidence="1" id="KW-0472">Membrane</keyword>
<dbReference type="Proteomes" id="UP000887565">
    <property type="component" value="Unplaced"/>
</dbReference>
<evidence type="ECO:0000313" key="2">
    <source>
        <dbReference type="Proteomes" id="UP000887565"/>
    </source>
</evidence>
<evidence type="ECO:0000313" key="3">
    <source>
        <dbReference type="WBParaSite" id="nRc.2.0.1.t12602-RA"/>
    </source>
</evidence>
<reference evidence="3" key="1">
    <citation type="submission" date="2022-11" db="UniProtKB">
        <authorList>
            <consortium name="WormBaseParasite"/>
        </authorList>
    </citation>
    <scope>IDENTIFICATION</scope>
</reference>
<accession>A0A915IFB5</accession>
<dbReference type="AlphaFoldDB" id="A0A915IFB5"/>
<dbReference type="WBParaSite" id="nRc.2.0.1.t12602-RA">
    <property type="protein sequence ID" value="nRc.2.0.1.t12602-RA"/>
    <property type="gene ID" value="nRc.2.0.1.g12602"/>
</dbReference>
<keyword evidence="1" id="KW-1133">Transmembrane helix</keyword>
<protein>
    <submittedName>
        <fullName evidence="3">BED-type domain-containing protein</fullName>
    </submittedName>
</protein>
<proteinExistence type="predicted"/>
<sequence>MMISMKKKVPYTVDGRSFNAHLRLLESKNLCSRTFDISSTSFHLGDKIELGEENQTLNDSIYSKYQYDSRLSSKFELSIGPGRLLDRISSVYCFHFLYHHASTTYHIVPLIINVDWHRRHNRCSSMSSTTDFTFVSLSAPPRIPPSFVVAFLLLIVGISCFIFGWSDNGLLLPDFTSFSTDEDDNRLCNLTNIAFIKKWIEMETMFFKNYGFKFFFISRVWDNFTVSPDDEENAKCTECEIQLRRKGRGIGYQRKHLEKKHPAVYKQFAAKEREDNENKTFDLWQLVKNTTSNYH</sequence>
<keyword evidence="1" id="KW-0812">Transmembrane</keyword>
<feature type="transmembrane region" description="Helical" evidence="1">
    <location>
        <begin position="147"/>
        <end position="165"/>
    </location>
</feature>
<organism evidence="2 3">
    <name type="scientific">Romanomermis culicivorax</name>
    <name type="common">Nematode worm</name>
    <dbReference type="NCBI Taxonomy" id="13658"/>
    <lineage>
        <taxon>Eukaryota</taxon>
        <taxon>Metazoa</taxon>
        <taxon>Ecdysozoa</taxon>
        <taxon>Nematoda</taxon>
        <taxon>Enoplea</taxon>
        <taxon>Dorylaimia</taxon>
        <taxon>Mermithida</taxon>
        <taxon>Mermithoidea</taxon>
        <taxon>Mermithidae</taxon>
        <taxon>Romanomermis</taxon>
    </lineage>
</organism>
<keyword evidence="2" id="KW-1185">Reference proteome</keyword>
<name>A0A915IFB5_ROMCU</name>
<dbReference type="SUPFAM" id="SSF57667">
    <property type="entry name" value="beta-beta-alpha zinc fingers"/>
    <property type="match status" value="1"/>
</dbReference>
<dbReference type="InterPro" id="IPR036236">
    <property type="entry name" value="Znf_C2H2_sf"/>
</dbReference>
<evidence type="ECO:0000256" key="1">
    <source>
        <dbReference type="SAM" id="Phobius"/>
    </source>
</evidence>